<dbReference type="SUPFAM" id="SSF63829">
    <property type="entry name" value="Calcium-dependent phosphotriesterase"/>
    <property type="match status" value="1"/>
</dbReference>
<dbReference type="AlphaFoldDB" id="A0A812IUE1"/>
<dbReference type="Proteomes" id="UP000649617">
    <property type="component" value="Unassembled WGS sequence"/>
</dbReference>
<comment type="caution">
    <text evidence="2">The sequence shown here is derived from an EMBL/GenBank/DDBJ whole genome shotgun (WGS) entry which is preliminary data.</text>
</comment>
<keyword evidence="3" id="KW-1185">Reference proteome</keyword>
<gene>
    <name evidence="2" type="primary">araB</name>
    <name evidence="2" type="ORF">SPIL2461_LOCUS380</name>
</gene>
<feature type="non-terminal residue" evidence="2">
    <location>
        <position position="71"/>
    </location>
</feature>
<dbReference type="InterPro" id="IPR013658">
    <property type="entry name" value="SGL"/>
</dbReference>
<sequence>FCDSGMFFADPAFRGTDSDPDGTANAIWRFPDYESTGMSGPSEVFVNATGRPDGSVIDAEGCLWNAEFGGG</sequence>
<dbReference type="EMBL" id="CAJNIZ010000263">
    <property type="protein sequence ID" value="CAE7157309.1"/>
    <property type="molecule type" value="Genomic_DNA"/>
</dbReference>
<dbReference type="InterPro" id="IPR011042">
    <property type="entry name" value="6-blade_b-propeller_TolB-like"/>
</dbReference>
<organism evidence="2 3">
    <name type="scientific">Symbiodinium pilosum</name>
    <name type="common">Dinoflagellate</name>
    <dbReference type="NCBI Taxonomy" id="2952"/>
    <lineage>
        <taxon>Eukaryota</taxon>
        <taxon>Sar</taxon>
        <taxon>Alveolata</taxon>
        <taxon>Dinophyceae</taxon>
        <taxon>Suessiales</taxon>
        <taxon>Symbiodiniaceae</taxon>
        <taxon>Symbiodinium</taxon>
    </lineage>
</organism>
<evidence type="ECO:0000313" key="2">
    <source>
        <dbReference type="EMBL" id="CAE7157309.1"/>
    </source>
</evidence>
<protein>
    <submittedName>
        <fullName evidence="2">AraB protein</fullName>
    </submittedName>
</protein>
<evidence type="ECO:0000313" key="3">
    <source>
        <dbReference type="Proteomes" id="UP000649617"/>
    </source>
</evidence>
<feature type="domain" description="SMP-30/Gluconolactonase/LRE-like region" evidence="1">
    <location>
        <begin position="21"/>
        <end position="71"/>
    </location>
</feature>
<dbReference type="OrthoDB" id="423498at2759"/>
<evidence type="ECO:0000259" key="1">
    <source>
        <dbReference type="Pfam" id="PF08450"/>
    </source>
</evidence>
<accession>A0A812IUE1</accession>
<proteinExistence type="predicted"/>
<dbReference type="Gene3D" id="2.120.10.30">
    <property type="entry name" value="TolB, C-terminal domain"/>
    <property type="match status" value="1"/>
</dbReference>
<reference evidence="2" key="1">
    <citation type="submission" date="2021-02" db="EMBL/GenBank/DDBJ databases">
        <authorList>
            <person name="Dougan E. K."/>
            <person name="Rhodes N."/>
            <person name="Thang M."/>
            <person name="Chan C."/>
        </authorList>
    </citation>
    <scope>NUCLEOTIDE SEQUENCE</scope>
</reference>
<feature type="non-terminal residue" evidence="2">
    <location>
        <position position="1"/>
    </location>
</feature>
<dbReference type="Pfam" id="PF08450">
    <property type="entry name" value="SGL"/>
    <property type="match status" value="1"/>
</dbReference>
<name>A0A812IUE1_SYMPI</name>